<organism evidence="2 3">
    <name type="scientific">Aureibacillus halotolerans</name>
    <dbReference type="NCBI Taxonomy" id="1508390"/>
    <lineage>
        <taxon>Bacteria</taxon>
        <taxon>Bacillati</taxon>
        <taxon>Bacillota</taxon>
        <taxon>Bacilli</taxon>
        <taxon>Bacillales</taxon>
        <taxon>Bacillaceae</taxon>
        <taxon>Aureibacillus</taxon>
    </lineage>
</organism>
<proteinExistence type="predicted"/>
<keyword evidence="1" id="KW-0812">Transmembrane</keyword>
<dbReference type="Proteomes" id="UP000295632">
    <property type="component" value="Unassembled WGS sequence"/>
</dbReference>
<keyword evidence="1" id="KW-1133">Transmembrane helix</keyword>
<gene>
    <name evidence="2" type="ORF">EV213_10814</name>
</gene>
<keyword evidence="1" id="KW-0472">Membrane</keyword>
<dbReference type="RefSeq" id="WP_133580514.1">
    <property type="nucleotide sequence ID" value="NZ_SNYJ01000008.1"/>
</dbReference>
<sequence>MSKKSISFIAGACLGAITVRVLVGTLFSLKITEAEALERAKRLVRDLGYEISGSWIVNQPSPTVIQGRTLSTLELGVMATDAYGAHHFHFQMDVYSGKLFVLTPYEAAQ</sequence>
<accession>A0A4R6TYN9</accession>
<evidence type="ECO:0000313" key="2">
    <source>
        <dbReference type="EMBL" id="TDQ39068.1"/>
    </source>
</evidence>
<evidence type="ECO:0000313" key="3">
    <source>
        <dbReference type="Proteomes" id="UP000295632"/>
    </source>
</evidence>
<dbReference type="EMBL" id="SNYJ01000008">
    <property type="protein sequence ID" value="TDQ39068.1"/>
    <property type="molecule type" value="Genomic_DNA"/>
</dbReference>
<protein>
    <submittedName>
        <fullName evidence="2">Putative small secreted protein</fullName>
    </submittedName>
</protein>
<comment type="caution">
    <text evidence="2">The sequence shown here is derived from an EMBL/GenBank/DDBJ whole genome shotgun (WGS) entry which is preliminary data.</text>
</comment>
<name>A0A4R6TYN9_9BACI</name>
<feature type="transmembrane region" description="Helical" evidence="1">
    <location>
        <begin position="6"/>
        <end position="29"/>
    </location>
</feature>
<evidence type="ECO:0000256" key="1">
    <source>
        <dbReference type="SAM" id="Phobius"/>
    </source>
</evidence>
<reference evidence="2 3" key="1">
    <citation type="submission" date="2019-03" db="EMBL/GenBank/DDBJ databases">
        <title>Genomic Encyclopedia of Type Strains, Phase IV (KMG-IV): sequencing the most valuable type-strain genomes for metagenomic binning, comparative biology and taxonomic classification.</title>
        <authorList>
            <person name="Goeker M."/>
        </authorList>
    </citation>
    <scope>NUCLEOTIDE SEQUENCE [LARGE SCALE GENOMIC DNA]</scope>
    <source>
        <strain evidence="2 3">DSM 28697</strain>
    </source>
</reference>
<dbReference type="AlphaFoldDB" id="A0A4R6TYN9"/>
<keyword evidence="3" id="KW-1185">Reference proteome</keyword>